<dbReference type="GeneID" id="19199819"/>
<comment type="caution">
    <text evidence="3">The sequence shown here is derived from an EMBL/GenBank/DDBJ whole genome shotgun (WGS) entry which is preliminary data.</text>
</comment>
<dbReference type="OrthoDB" id="6509636at2759"/>
<dbReference type="AlphaFoldDB" id="A0A5M3MQ75"/>
<dbReference type="Proteomes" id="UP000053558">
    <property type="component" value="Unassembled WGS sequence"/>
</dbReference>
<dbReference type="InterPro" id="IPR045851">
    <property type="entry name" value="AMP-bd_C_sf"/>
</dbReference>
<feature type="domain" description="AMP-binding enzyme C-terminal" evidence="2">
    <location>
        <begin position="463"/>
        <end position="550"/>
    </location>
</feature>
<dbReference type="Pfam" id="PF13193">
    <property type="entry name" value="AMP-binding_C"/>
    <property type="match status" value="1"/>
</dbReference>
<dbReference type="InterPro" id="IPR042099">
    <property type="entry name" value="ANL_N_sf"/>
</dbReference>
<dbReference type="Pfam" id="PF00501">
    <property type="entry name" value="AMP-binding"/>
    <property type="match status" value="1"/>
</dbReference>
<protein>
    <submittedName>
        <fullName evidence="3">Amp dependent CoA ligase</fullName>
    </submittedName>
</protein>
<dbReference type="KEGG" id="cput:CONPUDRAFT_124404"/>
<dbReference type="PANTHER" id="PTHR24096:SF422">
    <property type="entry name" value="BCDNA.GH02901"/>
    <property type="match status" value="1"/>
</dbReference>
<keyword evidence="4" id="KW-1185">Reference proteome</keyword>
<sequence length="571" mass="63073">MTEIHGPPINVHLPDDLTIPQFFLDSAHSLRPKRPLGVPWMIDDKTGRKIGYEELRARTHGLANALSMRYGIGVYIQHMADYAPVVWAIHRLGAIVSTANPAYTTEELVYQIELTKATTIIAHSTSLEVAADAARQTGIPYERIVVIGDSPLRQFANVDELVKEGLAARQHYVERKLRPGEGKTKLAFLNFSSGTTGRPKAVMISHYAPIANAIQLALHARVGDTDRPRDKQRFRPGDLVSACLPFYHIYGLVIIIHSMLYCGVTLVVVPKFSFVDFLESVSRHRITHLILTVHGMLVPPIAVLLCKQDIVAKYDLSHVHYIVSGAAPLSGELVAQLADRFPNAQIGQGYGLTETSTSVSMFSPDRKVGVVGSSGTLAPGITARVVRPDGSLAGVNEPGELWLKSPALALGYYNNPEATRETFVDGWLRTGDEVRIDKDREIFVLDRLKELIKVRGFQVAPAELEGTLLMHPDIVDACVIPLPDEYNGEVPMAYVVLRPEVDERVRRDPAEATRVKVEIIQHTAENKVAYKRLAGGVEFTDVIPKNPSGKILRRVLRDRAKEKLAGMKAKL</sequence>
<dbReference type="InterPro" id="IPR025110">
    <property type="entry name" value="AMP-bd_C"/>
</dbReference>
<dbReference type="SUPFAM" id="SSF56801">
    <property type="entry name" value="Acetyl-CoA synthetase-like"/>
    <property type="match status" value="1"/>
</dbReference>
<accession>A0A5M3MQ75</accession>
<dbReference type="RefSeq" id="XP_007768697.1">
    <property type="nucleotide sequence ID" value="XM_007770507.1"/>
</dbReference>
<dbReference type="CDD" id="cd05911">
    <property type="entry name" value="Firefly_Luc_like"/>
    <property type="match status" value="1"/>
</dbReference>
<organism evidence="3 4">
    <name type="scientific">Coniophora puteana (strain RWD-64-598)</name>
    <name type="common">Brown rot fungus</name>
    <dbReference type="NCBI Taxonomy" id="741705"/>
    <lineage>
        <taxon>Eukaryota</taxon>
        <taxon>Fungi</taxon>
        <taxon>Dikarya</taxon>
        <taxon>Basidiomycota</taxon>
        <taxon>Agaricomycotina</taxon>
        <taxon>Agaricomycetes</taxon>
        <taxon>Agaricomycetidae</taxon>
        <taxon>Boletales</taxon>
        <taxon>Coniophorineae</taxon>
        <taxon>Coniophoraceae</taxon>
        <taxon>Coniophora</taxon>
    </lineage>
</organism>
<gene>
    <name evidence="3" type="ORF">CONPUDRAFT_124404</name>
</gene>
<keyword evidence="3" id="KW-0436">Ligase</keyword>
<evidence type="ECO:0000259" key="1">
    <source>
        <dbReference type="Pfam" id="PF00501"/>
    </source>
</evidence>
<dbReference type="PROSITE" id="PS00455">
    <property type="entry name" value="AMP_BINDING"/>
    <property type="match status" value="1"/>
</dbReference>
<dbReference type="Gene3D" id="3.30.300.30">
    <property type="match status" value="1"/>
</dbReference>
<evidence type="ECO:0000313" key="3">
    <source>
        <dbReference type="EMBL" id="EIW81329.1"/>
    </source>
</evidence>
<dbReference type="OMA" id="PEFWIAG"/>
<dbReference type="EMBL" id="JH711578">
    <property type="protein sequence ID" value="EIW81329.1"/>
    <property type="molecule type" value="Genomic_DNA"/>
</dbReference>
<dbReference type="InterPro" id="IPR000873">
    <property type="entry name" value="AMP-dep_synth/lig_dom"/>
</dbReference>
<dbReference type="PANTHER" id="PTHR24096">
    <property type="entry name" value="LONG-CHAIN-FATTY-ACID--COA LIGASE"/>
    <property type="match status" value="1"/>
</dbReference>
<evidence type="ECO:0000259" key="2">
    <source>
        <dbReference type="Pfam" id="PF13193"/>
    </source>
</evidence>
<reference evidence="4" key="1">
    <citation type="journal article" date="2012" name="Science">
        <title>The Paleozoic origin of enzymatic lignin decomposition reconstructed from 31 fungal genomes.</title>
        <authorList>
            <person name="Floudas D."/>
            <person name="Binder M."/>
            <person name="Riley R."/>
            <person name="Barry K."/>
            <person name="Blanchette R.A."/>
            <person name="Henrissat B."/>
            <person name="Martinez A.T."/>
            <person name="Otillar R."/>
            <person name="Spatafora J.W."/>
            <person name="Yadav J.S."/>
            <person name="Aerts A."/>
            <person name="Benoit I."/>
            <person name="Boyd A."/>
            <person name="Carlson A."/>
            <person name="Copeland A."/>
            <person name="Coutinho P.M."/>
            <person name="de Vries R.P."/>
            <person name="Ferreira P."/>
            <person name="Findley K."/>
            <person name="Foster B."/>
            <person name="Gaskell J."/>
            <person name="Glotzer D."/>
            <person name="Gorecki P."/>
            <person name="Heitman J."/>
            <person name="Hesse C."/>
            <person name="Hori C."/>
            <person name="Igarashi K."/>
            <person name="Jurgens J.A."/>
            <person name="Kallen N."/>
            <person name="Kersten P."/>
            <person name="Kohler A."/>
            <person name="Kuees U."/>
            <person name="Kumar T.K.A."/>
            <person name="Kuo A."/>
            <person name="LaButti K."/>
            <person name="Larrondo L.F."/>
            <person name="Lindquist E."/>
            <person name="Ling A."/>
            <person name="Lombard V."/>
            <person name="Lucas S."/>
            <person name="Lundell T."/>
            <person name="Martin R."/>
            <person name="McLaughlin D.J."/>
            <person name="Morgenstern I."/>
            <person name="Morin E."/>
            <person name="Murat C."/>
            <person name="Nagy L.G."/>
            <person name="Nolan M."/>
            <person name="Ohm R.A."/>
            <person name="Patyshakuliyeva A."/>
            <person name="Rokas A."/>
            <person name="Ruiz-Duenas F.J."/>
            <person name="Sabat G."/>
            <person name="Salamov A."/>
            <person name="Samejima M."/>
            <person name="Schmutz J."/>
            <person name="Slot J.C."/>
            <person name="St John F."/>
            <person name="Stenlid J."/>
            <person name="Sun H."/>
            <person name="Sun S."/>
            <person name="Syed K."/>
            <person name="Tsang A."/>
            <person name="Wiebenga A."/>
            <person name="Young D."/>
            <person name="Pisabarro A."/>
            <person name="Eastwood D.C."/>
            <person name="Martin F."/>
            <person name="Cullen D."/>
            <person name="Grigoriev I.V."/>
            <person name="Hibbett D.S."/>
        </authorList>
    </citation>
    <scope>NUCLEOTIDE SEQUENCE [LARGE SCALE GENOMIC DNA]</scope>
    <source>
        <strain evidence="4">RWD-64-598 SS2</strain>
    </source>
</reference>
<proteinExistence type="predicted"/>
<evidence type="ECO:0000313" key="4">
    <source>
        <dbReference type="Proteomes" id="UP000053558"/>
    </source>
</evidence>
<dbReference type="InterPro" id="IPR020845">
    <property type="entry name" value="AMP-binding_CS"/>
</dbReference>
<dbReference type="GO" id="GO:0016405">
    <property type="term" value="F:CoA-ligase activity"/>
    <property type="evidence" value="ECO:0007669"/>
    <property type="project" value="TreeGrafter"/>
</dbReference>
<dbReference type="Gene3D" id="3.40.50.12780">
    <property type="entry name" value="N-terminal domain of ligase-like"/>
    <property type="match status" value="1"/>
</dbReference>
<feature type="domain" description="AMP-dependent synthetase/ligase" evidence="1">
    <location>
        <begin position="40"/>
        <end position="413"/>
    </location>
</feature>
<name>A0A5M3MQ75_CONPW</name>